<dbReference type="InterPro" id="IPR012340">
    <property type="entry name" value="NA-bd_OB-fold"/>
</dbReference>
<feature type="domain" description="Replication protein A 70 kDa DNA-binding subunit B/D first OB fold" evidence="2">
    <location>
        <begin position="117"/>
        <end position="215"/>
    </location>
</feature>
<gene>
    <name evidence="3" type="ORF">RHGRI_027112</name>
</gene>
<dbReference type="Pfam" id="PF02721">
    <property type="entry name" value="DUF223"/>
    <property type="match status" value="1"/>
</dbReference>
<name>A0AAV6IVY2_9ERIC</name>
<feature type="compositionally biased region" description="Basic residues" evidence="1">
    <location>
        <begin position="449"/>
        <end position="461"/>
    </location>
</feature>
<dbReference type="Proteomes" id="UP000823749">
    <property type="component" value="Chromosome 9"/>
</dbReference>
<feature type="compositionally biased region" description="Polar residues" evidence="1">
    <location>
        <begin position="425"/>
        <end position="434"/>
    </location>
</feature>
<organism evidence="3 4">
    <name type="scientific">Rhododendron griersonianum</name>
    <dbReference type="NCBI Taxonomy" id="479676"/>
    <lineage>
        <taxon>Eukaryota</taxon>
        <taxon>Viridiplantae</taxon>
        <taxon>Streptophyta</taxon>
        <taxon>Embryophyta</taxon>
        <taxon>Tracheophyta</taxon>
        <taxon>Spermatophyta</taxon>
        <taxon>Magnoliopsida</taxon>
        <taxon>eudicotyledons</taxon>
        <taxon>Gunneridae</taxon>
        <taxon>Pentapetalae</taxon>
        <taxon>asterids</taxon>
        <taxon>Ericales</taxon>
        <taxon>Ericaceae</taxon>
        <taxon>Ericoideae</taxon>
        <taxon>Rhodoreae</taxon>
        <taxon>Rhododendron</taxon>
    </lineage>
</organism>
<comment type="caution">
    <text evidence="3">The sequence shown here is derived from an EMBL/GenBank/DDBJ whole genome shotgun (WGS) entry which is preliminary data.</text>
</comment>
<accession>A0AAV6IVY2</accession>
<dbReference type="Gene3D" id="2.40.50.140">
    <property type="entry name" value="Nucleic acid-binding proteins"/>
    <property type="match status" value="1"/>
</dbReference>
<keyword evidence="4" id="KW-1185">Reference proteome</keyword>
<sequence length="461" mass="51935">MQKFPKFFHPSVLASPHGVAAIYSGILVYYVRIDNHELTLGWYDIVADHKFGGDYTILLSSVGHLLFDLYIFDEEGCQVKYPWTTTAAINHPNAPPNWDPIEAQSYATGSQMASNVKMLKDMVTGDSNWTAEVMVIEKGFPRLTEKNRLYQKLVFIDSEGTKIQGTIFQEDMSVLKDTLKIYHTYTISNAVVNDTPPKHRVIDNDHQWLLYGRTPIEEVEVKSLSIRALKYNFIPLTDLGEHTNSREGIDAIFAVLKVGTPKRTKETWVQNILIIDQGCRFQIQSSDSTGYIIATAFGEQADSMFSITGDYLRNNMHEGILSDPAKEKLATGIEYAVHLRAYKYAPRDVELCLFSIHTFTAVTEIIDDQDDFQLLLLQTPSPKKQRLDETEAQTSVPIPKASTPAMQTAEPTEPFAPKVHPLPTTMESDATTEPSESDPMEDTIAASKNPRKHRTLKNKKD</sequence>
<evidence type="ECO:0000313" key="3">
    <source>
        <dbReference type="EMBL" id="KAG5532703.1"/>
    </source>
</evidence>
<dbReference type="SUPFAM" id="SSF50249">
    <property type="entry name" value="Nucleic acid-binding proteins"/>
    <property type="match status" value="1"/>
</dbReference>
<reference evidence="3" key="1">
    <citation type="submission" date="2020-08" db="EMBL/GenBank/DDBJ databases">
        <title>Plant Genome Project.</title>
        <authorList>
            <person name="Zhang R.-G."/>
        </authorList>
    </citation>
    <scope>NUCLEOTIDE SEQUENCE</scope>
    <source>
        <strain evidence="3">WSP0</strain>
        <tissue evidence="3">Leaf</tissue>
    </source>
</reference>
<dbReference type="AlphaFoldDB" id="A0AAV6IVY2"/>
<evidence type="ECO:0000256" key="1">
    <source>
        <dbReference type="SAM" id="MobiDB-lite"/>
    </source>
</evidence>
<evidence type="ECO:0000313" key="4">
    <source>
        <dbReference type="Proteomes" id="UP000823749"/>
    </source>
</evidence>
<protein>
    <recommendedName>
        <fullName evidence="2">Replication protein A 70 kDa DNA-binding subunit B/D first OB fold domain-containing protein</fullName>
    </recommendedName>
</protein>
<feature type="region of interest" description="Disordered" evidence="1">
    <location>
        <begin position="383"/>
        <end position="461"/>
    </location>
</feature>
<dbReference type="InterPro" id="IPR003871">
    <property type="entry name" value="RFA1B/D_OB_1st"/>
</dbReference>
<evidence type="ECO:0000259" key="2">
    <source>
        <dbReference type="Pfam" id="PF02721"/>
    </source>
</evidence>
<proteinExistence type="predicted"/>
<dbReference type="EMBL" id="JACTNZ010000009">
    <property type="protein sequence ID" value="KAG5532703.1"/>
    <property type="molecule type" value="Genomic_DNA"/>
</dbReference>